<reference evidence="3" key="1">
    <citation type="journal article" date="2010" name="PLoS Negl. Trop. Dis.">
        <title>The genome sequence of Trypanosoma brucei gambiense, causative agent of chronic human african trypanosomiasis.</title>
        <authorList>
            <person name="Jackson A.P."/>
            <person name="Sanders M."/>
            <person name="Berry A."/>
            <person name="McQuillan J."/>
            <person name="Aslett M.A."/>
            <person name="Quail M.A."/>
            <person name="Chukualim B."/>
            <person name="Capewell P."/>
            <person name="MacLeod A."/>
            <person name="Melville S.E."/>
            <person name="Gibson W."/>
            <person name="Barry J.D."/>
            <person name="Berriman M."/>
            <person name="Hertz-Fowler C."/>
        </authorList>
    </citation>
    <scope>NUCLEOTIDE SEQUENCE [LARGE SCALE GENOMIC DNA]</scope>
    <source>
        <strain evidence="3">MHOM/CI/86/DAL972</strain>
    </source>
</reference>
<organism evidence="2 3">
    <name type="scientific">Trypanosoma brucei gambiense (strain MHOM/CI/86/DAL972)</name>
    <dbReference type="NCBI Taxonomy" id="679716"/>
    <lineage>
        <taxon>Eukaryota</taxon>
        <taxon>Discoba</taxon>
        <taxon>Euglenozoa</taxon>
        <taxon>Kinetoplastea</taxon>
        <taxon>Metakinetoplastina</taxon>
        <taxon>Trypanosomatida</taxon>
        <taxon>Trypanosomatidae</taxon>
        <taxon>Trypanosoma</taxon>
    </lineage>
</organism>
<feature type="transmembrane region" description="Helical" evidence="1">
    <location>
        <begin position="79"/>
        <end position="96"/>
    </location>
</feature>
<dbReference type="GeneID" id="23861179"/>
<protein>
    <submittedName>
        <fullName evidence="2">Uncharacterized protein</fullName>
    </submittedName>
</protein>
<gene>
    <name evidence="2" type="ORF">TbgDal_V1980</name>
</gene>
<dbReference type="KEGG" id="tbg:TbgDal_V1980"/>
<sequence length="113" mass="13650">MWKNSLRDCPHFHKLPGLLSGTTGKKMKIYRPTLLSFIRAKRRLLAPRSIEICYQVSAHIYTHKHANIYLPSPHRYMHMYYIYIYIYIYIFFFLIIKKKKVSLPLLPKRHLVV</sequence>
<keyword evidence="1" id="KW-0472">Membrane</keyword>
<dbReference type="AlphaFoldDB" id="C9ZNT2"/>
<dbReference type="RefSeq" id="XP_011773347.1">
    <property type="nucleotide sequence ID" value="XM_011775045.1"/>
</dbReference>
<name>C9ZNT2_TRYB9</name>
<proteinExistence type="predicted"/>
<accession>C9ZNT2</accession>
<dbReference type="EMBL" id="FN554968">
    <property type="protein sequence ID" value="CBH11060.1"/>
    <property type="molecule type" value="Genomic_DNA"/>
</dbReference>
<evidence type="ECO:0000313" key="3">
    <source>
        <dbReference type="Proteomes" id="UP000002316"/>
    </source>
</evidence>
<evidence type="ECO:0000313" key="2">
    <source>
        <dbReference type="EMBL" id="CBH11060.1"/>
    </source>
</evidence>
<keyword evidence="1" id="KW-1133">Transmembrane helix</keyword>
<keyword evidence="1" id="KW-0812">Transmembrane</keyword>
<dbReference type="Proteomes" id="UP000002316">
    <property type="component" value="Chromosome 5"/>
</dbReference>
<evidence type="ECO:0000256" key="1">
    <source>
        <dbReference type="SAM" id="Phobius"/>
    </source>
</evidence>